<dbReference type="AlphaFoldDB" id="A0A382S810"/>
<dbReference type="Gene3D" id="3.80.10.10">
    <property type="entry name" value="Ribonuclease Inhibitor"/>
    <property type="match status" value="1"/>
</dbReference>
<gene>
    <name evidence="1" type="ORF">METZ01_LOCUS358122</name>
</gene>
<name>A0A382S810_9ZZZZ</name>
<proteinExistence type="predicted"/>
<protein>
    <submittedName>
        <fullName evidence="1">Uncharacterized protein</fullName>
    </submittedName>
</protein>
<dbReference type="SUPFAM" id="SSF52058">
    <property type="entry name" value="L domain-like"/>
    <property type="match status" value="1"/>
</dbReference>
<dbReference type="InterPro" id="IPR032675">
    <property type="entry name" value="LRR_dom_sf"/>
</dbReference>
<reference evidence="1" key="1">
    <citation type="submission" date="2018-05" db="EMBL/GenBank/DDBJ databases">
        <authorList>
            <person name="Lanie J.A."/>
            <person name="Ng W.-L."/>
            <person name="Kazmierczak K.M."/>
            <person name="Andrzejewski T.M."/>
            <person name="Davidsen T.M."/>
            <person name="Wayne K.J."/>
            <person name="Tettelin H."/>
            <person name="Glass J.I."/>
            <person name="Rusch D."/>
            <person name="Podicherti R."/>
            <person name="Tsui H.-C.T."/>
            <person name="Winkler M.E."/>
        </authorList>
    </citation>
    <scope>NUCLEOTIDE SEQUENCE</scope>
</reference>
<organism evidence="1">
    <name type="scientific">marine metagenome</name>
    <dbReference type="NCBI Taxonomy" id="408172"/>
    <lineage>
        <taxon>unclassified sequences</taxon>
        <taxon>metagenomes</taxon>
        <taxon>ecological metagenomes</taxon>
    </lineage>
</organism>
<feature type="non-terminal residue" evidence="1">
    <location>
        <position position="128"/>
    </location>
</feature>
<accession>A0A382S810</accession>
<sequence length="128" mass="13928">MTRCAECTQPISTTAATCPHCGAPAEIALAKTEPVDTEVLPELLDEAVRAASMWPEGELSKEQLAGVEQVKLDDNEIEDWPAMVTGLKLLPGLKMLGLSRTGLTDVHLLVELKGLRYLYLEKNGIKQV</sequence>
<evidence type="ECO:0000313" key="1">
    <source>
        <dbReference type="EMBL" id="SVD05268.1"/>
    </source>
</evidence>
<dbReference type="EMBL" id="UINC01126653">
    <property type="protein sequence ID" value="SVD05268.1"/>
    <property type="molecule type" value="Genomic_DNA"/>
</dbReference>